<keyword evidence="2" id="KW-1185">Reference proteome</keyword>
<evidence type="ECO:0000313" key="1">
    <source>
        <dbReference type="EMBL" id="MPC49300.1"/>
    </source>
</evidence>
<protein>
    <submittedName>
        <fullName evidence="1">Uncharacterized protein</fullName>
    </submittedName>
</protein>
<dbReference type="AlphaFoldDB" id="A0A5B7FNJ5"/>
<organism evidence="1 2">
    <name type="scientific">Portunus trituberculatus</name>
    <name type="common">Swimming crab</name>
    <name type="synonym">Neptunus trituberculatus</name>
    <dbReference type="NCBI Taxonomy" id="210409"/>
    <lineage>
        <taxon>Eukaryota</taxon>
        <taxon>Metazoa</taxon>
        <taxon>Ecdysozoa</taxon>
        <taxon>Arthropoda</taxon>
        <taxon>Crustacea</taxon>
        <taxon>Multicrustacea</taxon>
        <taxon>Malacostraca</taxon>
        <taxon>Eumalacostraca</taxon>
        <taxon>Eucarida</taxon>
        <taxon>Decapoda</taxon>
        <taxon>Pleocyemata</taxon>
        <taxon>Brachyura</taxon>
        <taxon>Eubrachyura</taxon>
        <taxon>Portunoidea</taxon>
        <taxon>Portunidae</taxon>
        <taxon>Portuninae</taxon>
        <taxon>Portunus</taxon>
    </lineage>
</organism>
<evidence type="ECO:0000313" key="2">
    <source>
        <dbReference type="Proteomes" id="UP000324222"/>
    </source>
</evidence>
<proteinExistence type="predicted"/>
<sequence length="77" mass="8417">MKYFYATLLLPDTPPGGVWGAVIPTVPLTPSPFPTSLFLFLSFPRAPGNLSCINKRFDKRIPQPETGIQGCRAPEAL</sequence>
<accession>A0A5B7FNJ5</accession>
<dbReference type="EMBL" id="VSRR010008786">
    <property type="protein sequence ID" value="MPC49300.1"/>
    <property type="molecule type" value="Genomic_DNA"/>
</dbReference>
<name>A0A5B7FNJ5_PORTR</name>
<reference evidence="1 2" key="1">
    <citation type="submission" date="2019-05" db="EMBL/GenBank/DDBJ databases">
        <title>Another draft genome of Portunus trituberculatus and its Hox gene families provides insights of decapod evolution.</title>
        <authorList>
            <person name="Jeong J.-H."/>
            <person name="Song I."/>
            <person name="Kim S."/>
            <person name="Choi T."/>
            <person name="Kim D."/>
            <person name="Ryu S."/>
            <person name="Kim W."/>
        </authorList>
    </citation>
    <scope>NUCLEOTIDE SEQUENCE [LARGE SCALE GENOMIC DNA]</scope>
    <source>
        <tissue evidence="1">Muscle</tissue>
    </source>
</reference>
<dbReference type="Proteomes" id="UP000324222">
    <property type="component" value="Unassembled WGS sequence"/>
</dbReference>
<comment type="caution">
    <text evidence="1">The sequence shown here is derived from an EMBL/GenBank/DDBJ whole genome shotgun (WGS) entry which is preliminary data.</text>
</comment>
<gene>
    <name evidence="1" type="ORF">E2C01_043098</name>
</gene>